<dbReference type="OrthoDB" id="9809746at2"/>
<dbReference type="RefSeq" id="WP_130277500.1">
    <property type="nucleotide sequence ID" value="NZ_SGXG01000001.1"/>
</dbReference>
<dbReference type="InterPro" id="IPR013766">
    <property type="entry name" value="Thioredoxin_domain"/>
</dbReference>
<name>A0A4Q7P643_9BACT</name>
<evidence type="ECO:0000313" key="4">
    <source>
        <dbReference type="Proteomes" id="UP000292209"/>
    </source>
</evidence>
<organism evidence="3 4">
    <name type="scientific">Cecembia calidifontis</name>
    <dbReference type="NCBI Taxonomy" id="1187080"/>
    <lineage>
        <taxon>Bacteria</taxon>
        <taxon>Pseudomonadati</taxon>
        <taxon>Bacteroidota</taxon>
        <taxon>Cytophagia</taxon>
        <taxon>Cytophagales</taxon>
        <taxon>Cyclobacteriaceae</taxon>
        <taxon>Cecembia</taxon>
    </lineage>
</organism>
<dbReference type="AlphaFoldDB" id="A0A4Q7P643"/>
<dbReference type="GO" id="GO:0016491">
    <property type="term" value="F:oxidoreductase activity"/>
    <property type="evidence" value="ECO:0007669"/>
    <property type="project" value="InterPro"/>
</dbReference>
<keyword evidence="4" id="KW-1185">Reference proteome</keyword>
<dbReference type="Proteomes" id="UP000292209">
    <property type="component" value="Unassembled WGS sequence"/>
</dbReference>
<dbReference type="CDD" id="cd02969">
    <property type="entry name" value="PRX_like1"/>
    <property type="match status" value="1"/>
</dbReference>
<accession>A0A4Q7P643</accession>
<protein>
    <submittedName>
        <fullName evidence="3">Peroxiredoxin</fullName>
    </submittedName>
</protein>
<comment type="caution">
    <text evidence="3">The sequence shown here is derived from an EMBL/GenBank/DDBJ whole genome shotgun (WGS) entry which is preliminary data.</text>
</comment>
<dbReference type="EMBL" id="SGXG01000001">
    <property type="protein sequence ID" value="RZS95533.1"/>
    <property type="molecule type" value="Genomic_DNA"/>
</dbReference>
<dbReference type="Gene3D" id="3.40.30.10">
    <property type="entry name" value="Glutaredoxin"/>
    <property type="match status" value="1"/>
</dbReference>
<dbReference type="InterPro" id="IPR047262">
    <property type="entry name" value="PRX-like1"/>
</dbReference>
<dbReference type="PANTHER" id="PTHR43640">
    <property type="entry name" value="OS07G0260300 PROTEIN"/>
    <property type="match status" value="1"/>
</dbReference>
<evidence type="ECO:0000256" key="1">
    <source>
        <dbReference type="SAM" id="SignalP"/>
    </source>
</evidence>
<feature type="domain" description="Thioredoxin" evidence="2">
    <location>
        <begin position="28"/>
        <end position="181"/>
    </location>
</feature>
<evidence type="ECO:0000259" key="2">
    <source>
        <dbReference type="PROSITE" id="PS51352"/>
    </source>
</evidence>
<dbReference type="InterPro" id="IPR000866">
    <property type="entry name" value="AhpC/TSA"/>
</dbReference>
<dbReference type="SUPFAM" id="SSF52833">
    <property type="entry name" value="Thioredoxin-like"/>
    <property type="match status" value="1"/>
</dbReference>
<feature type="signal peptide" evidence="1">
    <location>
        <begin position="1"/>
        <end position="22"/>
    </location>
</feature>
<dbReference type="Pfam" id="PF00578">
    <property type="entry name" value="AhpC-TSA"/>
    <property type="match status" value="1"/>
</dbReference>
<dbReference type="GO" id="GO:0016209">
    <property type="term" value="F:antioxidant activity"/>
    <property type="evidence" value="ECO:0007669"/>
    <property type="project" value="InterPro"/>
</dbReference>
<evidence type="ECO:0000313" key="3">
    <source>
        <dbReference type="EMBL" id="RZS95533.1"/>
    </source>
</evidence>
<dbReference type="InterPro" id="IPR036249">
    <property type="entry name" value="Thioredoxin-like_sf"/>
</dbReference>
<feature type="chain" id="PRO_5020886321" evidence="1">
    <location>
        <begin position="23"/>
        <end position="208"/>
    </location>
</feature>
<proteinExistence type="predicted"/>
<sequence>MKKLTGLFLFCAMVLAGNIAWAQDSQGYKIGDKASDFKLLNVDGSWVSLNGLKDAKGAIVIFSCNTCPYVVAYEDRMIELHNKYAAMGYPLIAINSNDDKVSPGDSFDKMKERAKEKKFPFAYVYDKTQEVIKAYGGTRTPHVYILNKEGNDFVVKYIGAIDNNYQDAAAVTERYVENAMDDIMNGRKVATQTTKAIGCTIKWTKKAE</sequence>
<reference evidence="3 4" key="1">
    <citation type="submission" date="2019-02" db="EMBL/GenBank/DDBJ databases">
        <title>Genomic Encyclopedia of Archaeal and Bacterial Type Strains, Phase II (KMG-II): from individual species to whole genera.</title>
        <authorList>
            <person name="Goeker M."/>
        </authorList>
    </citation>
    <scope>NUCLEOTIDE SEQUENCE [LARGE SCALE GENOMIC DNA]</scope>
    <source>
        <strain evidence="3 4">DSM 21411</strain>
    </source>
</reference>
<keyword evidence="1" id="KW-0732">Signal</keyword>
<dbReference type="PROSITE" id="PS51352">
    <property type="entry name" value="THIOREDOXIN_2"/>
    <property type="match status" value="1"/>
</dbReference>
<dbReference type="PANTHER" id="PTHR43640:SF1">
    <property type="entry name" value="THIOREDOXIN-DEPENDENT PEROXIREDOXIN"/>
    <property type="match status" value="1"/>
</dbReference>
<gene>
    <name evidence="3" type="ORF">BC751_1066</name>
</gene>